<dbReference type="HOGENOM" id="CLU_050402_0_0_1"/>
<comment type="similarity">
    <text evidence="1">Belongs to the CWC16 family.</text>
</comment>
<dbReference type="STRING" id="336963.C4JH42"/>
<proteinExistence type="inferred from homology"/>
<dbReference type="Pfam" id="PF04502">
    <property type="entry name" value="Saf4_Yju2"/>
    <property type="match status" value="1"/>
</dbReference>
<dbReference type="AlphaFoldDB" id="C4JH42"/>
<dbReference type="GO" id="GO:0000398">
    <property type="term" value="P:mRNA splicing, via spliceosome"/>
    <property type="evidence" value="ECO:0007669"/>
    <property type="project" value="InterPro"/>
</dbReference>
<dbReference type="PANTHER" id="PTHR12111">
    <property type="entry name" value="SPLICING FACTOR YJU2"/>
    <property type="match status" value="1"/>
</dbReference>
<feature type="compositionally biased region" description="Basic and acidic residues" evidence="2">
    <location>
        <begin position="307"/>
        <end position="332"/>
    </location>
</feature>
<dbReference type="OrthoDB" id="360327at2759"/>
<feature type="region of interest" description="Disordered" evidence="2">
    <location>
        <begin position="282"/>
        <end position="347"/>
    </location>
</feature>
<evidence type="ECO:0000256" key="2">
    <source>
        <dbReference type="SAM" id="MobiDB-lite"/>
    </source>
</evidence>
<dbReference type="VEuPathDB" id="FungiDB:UREG_01293"/>
<dbReference type="InterPro" id="IPR007590">
    <property type="entry name" value="Saf4/Yju2"/>
</dbReference>
<sequence length="347" mass="39097">MPFPIWCSTCQPPDSVLIGQGVRFNAEKKKVGNYYSTPIYSFRMKHGACGGWIEIRTDPKNTEYVVTEGARKKITSEFGKGDYEEDGVAEIRVKLPGEEGDVEDPLARLEGKVADKTKYMSAQTRMEELLKKQARDWDDPYEQSRKLRRTFRAERRGREAMEKKAEVLKDKMSLGIDLVEESEADNVRAGMVDFGSSASESVNGFPARTRTRPLFDSGQPTTSETSSSSASRRRPGKRVSKRKAAAEIASKRKAILQQEIKGNTKATIDPFLNDVNEIWLPDIRKRRKADLRPRGAQKDVDEDSPAIDDRGTDNIRDIEDRKQVAKSTENEQGKGVLSLVHYDSDTD</sequence>
<organism evidence="3 4">
    <name type="scientific">Uncinocarpus reesii (strain UAMH 1704)</name>
    <dbReference type="NCBI Taxonomy" id="336963"/>
    <lineage>
        <taxon>Eukaryota</taxon>
        <taxon>Fungi</taxon>
        <taxon>Dikarya</taxon>
        <taxon>Ascomycota</taxon>
        <taxon>Pezizomycotina</taxon>
        <taxon>Eurotiomycetes</taxon>
        <taxon>Eurotiomycetidae</taxon>
        <taxon>Onygenales</taxon>
        <taxon>Onygenaceae</taxon>
        <taxon>Uncinocarpus</taxon>
    </lineage>
</organism>
<gene>
    <name evidence="3" type="ORF">UREG_01293</name>
</gene>
<dbReference type="OMA" id="YDDAMYK"/>
<reference evidence="4" key="1">
    <citation type="journal article" date="2009" name="Genome Res.">
        <title>Comparative genomic analyses of the human fungal pathogens Coccidioides and their relatives.</title>
        <authorList>
            <person name="Sharpton T.J."/>
            <person name="Stajich J.E."/>
            <person name="Rounsley S.D."/>
            <person name="Gardner M.J."/>
            <person name="Wortman J.R."/>
            <person name="Jordar V.S."/>
            <person name="Maiti R."/>
            <person name="Kodira C.D."/>
            <person name="Neafsey D.E."/>
            <person name="Zeng Q."/>
            <person name="Hung C.-Y."/>
            <person name="McMahan C."/>
            <person name="Muszewska A."/>
            <person name="Grynberg M."/>
            <person name="Mandel M.A."/>
            <person name="Kellner E.M."/>
            <person name="Barker B.M."/>
            <person name="Galgiani J.N."/>
            <person name="Orbach M.J."/>
            <person name="Kirkland T.N."/>
            <person name="Cole G.T."/>
            <person name="Henn M.R."/>
            <person name="Birren B.W."/>
            <person name="Taylor J.W."/>
        </authorList>
    </citation>
    <scope>NUCLEOTIDE SEQUENCE [LARGE SCALE GENOMIC DNA]</scope>
    <source>
        <strain evidence="4">UAMH 1704</strain>
    </source>
</reference>
<name>C4JH42_UNCRE</name>
<feature type="compositionally biased region" description="Low complexity" evidence="2">
    <location>
        <begin position="221"/>
        <end position="230"/>
    </location>
</feature>
<keyword evidence="4" id="KW-1185">Reference proteome</keyword>
<dbReference type="GO" id="GO:0005684">
    <property type="term" value="C:U2-type spliceosomal complex"/>
    <property type="evidence" value="ECO:0007669"/>
    <property type="project" value="TreeGrafter"/>
</dbReference>
<evidence type="ECO:0000313" key="3">
    <source>
        <dbReference type="EMBL" id="EEP76444.1"/>
    </source>
</evidence>
<dbReference type="eggNOG" id="KOG2990">
    <property type="taxonomic scope" value="Eukaryota"/>
</dbReference>
<dbReference type="PANTHER" id="PTHR12111:SF2">
    <property type="entry name" value="SPLICING FACTOR YJU2B-RELATED"/>
    <property type="match status" value="1"/>
</dbReference>
<dbReference type="Proteomes" id="UP000002058">
    <property type="component" value="Unassembled WGS sequence"/>
</dbReference>
<protein>
    <recommendedName>
        <fullName evidence="5">DUF455 domain protein</fullName>
    </recommendedName>
</protein>
<dbReference type="KEGG" id="ure:UREG_01293"/>
<evidence type="ECO:0000256" key="1">
    <source>
        <dbReference type="ARBA" id="ARBA00005595"/>
    </source>
</evidence>
<evidence type="ECO:0000313" key="4">
    <source>
        <dbReference type="Proteomes" id="UP000002058"/>
    </source>
</evidence>
<dbReference type="RefSeq" id="XP_002541777.1">
    <property type="nucleotide sequence ID" value="XM_002541731.1"/>
</dbReference>
<feature type="region of interest" description="Disordered" evidence="2">
    <location>
        <begin position="196"/>
        <end position="248"/>
    </location>
</feature>
<dbReference type="GeneID" id="8444653"/>
<dbReference type="EMBL" id="CH476615">
    <property type="protein sequence ID" value="EEP76444.1"/>
    <property type="molecule type" value="Genomic_DNA"/>
</dbReference>
<evidence type="ECO:0008006" key="5">
    <source>
        <dbReference type="Google" id="ProtNLM"/>
    </source>
</evidence>
<feature type="compositionally biased region" description="Basic and acidic residues" evidence="2">
    <location>
        <begin position="290"/>
        <end position="299"/>
    </location>
</feature>
<dbReference type="InParanoid" id="C4JH42"/>
<dbReference type="GO" id="GO:0071014">
    <property type="term" value="C:post-mRNA release spliceosomal complex"/>
    <property type="evidence" value="ECO:0007669"/>
    <property type="project" value="TreeGrafter"/>
</dbReference>
<accession>C4JH42</accession>
<feature type="compositionally biased region" description="Basic residues" evidence="2">
    <location>
        <begin position="231"/>
        <end position="243"/>
    </location>
</feature>